<sequence>MPRAQQETVARDDAHTTEPSQVSSPRQASASEIGSWFAVLAPGNMRQDVRLFPYDPEGKSETEGLPRRTTAWTRIDLGAMGMSHGYSGAGSDDAESNRISYR</sequence>
<comment type="caution">
    <text evidence="2">The sequence shown here is derived from an EMBL/GenBank/DDBJ whole genome shotgun (WGS) entry which is preliminary data.</text>
</comment>
<evidence type="ECO:0000313" key="3">
    <source>
        <dbReference type="Proteomes" id="UP000482960"/>
    </source>
</evidence>
<name>A0A6V8LHA6_9ACTN</name>
<reference evidence="2 3" key="2">
    <citation type="submission" date="2020-03" db="EMBL/GenBank/DDBJ databases">
        <authorList>
            <person name="Ichikawa N."/>
            <person name="Kimura A."/>
            <person name="Kitahashi Y."/>
            <person name="Uohara A."/>
        </authorList>
    </citation>
    <scope>NUCLEOTIDE SEQUENCE [LARGE SCALE GENOMIC DNA]</scope>
    <source>
        <strain evidence="2 3">NBRC 108638</strain>
    </source>
</reference>
<keyword evidence="3" id="KW-1185">Reference proteome</keyword>
<dbReference type="Proteomes" id="UP000482960">
    <property type="component" value="Unassembled WGS sequence"/>
</dbReference>
<reference evidence="2 3" key="1">
    <citation type="submission" date="2020-03" db="EMBL/GenBank/DDBJ databases">
        <title>Whole genome shotgun sequence of Phytohabitans rumicis NBRC 108638.</title>
        <authorList>
            <person name="Komaki H."/>
            <person name="Tamura T."/>
        </authorList>
    </citation>
    <scope>NUCLEOTIDE SEQUENCE [LARGE SCALE GENOMIC DNA]</scope>
    <source>
        <strain evidence="2 3">NBRC 108638</strain>
    </source>
</reference>
<feature type="region of interest" description="Disordered" evidence="1">
    <location>
        <begin position="82"/>
        <end position="102"/>
    </location>
</feature>
<feature type="compositionally biased region" description="Polar residues" evidence="1">
    <location>
        <begin position="17"/>
        <end position="31"/>
    </location>
</feature>
<dbReference type="AlphaFoldDB" id="A0A6V8LHA6"/>
<feature type="region of interest" description="Disordered" evidence="1">
    <location>
        <begin position="1"/>
        <end position="31"/>
    </location>
</feature>
<evidence type="ECO:0000256" key="1">
    <source>
        <dbReference type="SAM" id="MobiDB-lite"/>
    </source>
</evidence>
<accession>A0A6V8LHA6</accession>
<proteinExistence type="predicted"/>
<protein>
    <submittedName>
        <fullName evidence="2">Uncharacterized protein</fullName>
    </submittedName>
</protein>
<gene>
    <name evidence="2" type="ORF">Prum_092660</name>
</gene>
<organism evidence="2 3">
    <name type="scientific">Phytohabitans rumicis</name>
    <dbReference type="NCBI Taxonomy" id="1076125"/>
    <lineage>
        <taxon>Bacteria</taxon>
        <taxon>Bacillati</taxon>
        <taxon>Actinomycetota</taxon>
        <taxon>Actinomycetes</taxon>
        <taxon>Micromonosporales</taxon>
        <taxon>Micromonosporaceae</taxon>
    </lineage>
</organism>
<dbReference type="EMBL" id="BLPG01000002">
    <property type="protein sequence ID" value="GFJ95624.1"/>
    <property type="molecule type" value="Genomic_DNA"/>
</dbReference>
<evidence type="ECO:0000313" key="2">
    <source>
        <dbReference type="EMBL" id="GFJ95624.1"/>
    </source>
</evidence>